<reference evidence="2 3" key="1">
    <citation type="submission" date="2019-07" db="EMBL/GenBank/DDBJ databases">
        <title>Whole genome shotgun sequence of Kocuria flava NBRC 107626.</title>
        <authorList>
            <person name="Hosoyama A."/>
            <person name="Uohara A."/>
            <person name="Ohji S."/>
            <person name="Ichikawa N."/>
        </authorList>
    </citation>
    <scope>NUCLEOTIDE SEQUENCE [LARGE SCALE GENOMIC DNA]</scope>
    <source>
        <strain evidence="2 3">NBRC 107626</strain>
    </source>
</reference>
<dbReference type="CDD" id="cd00090">
    <property type="entry name" value="HTH_ARSR"/>
    <property type="match status" value="1"/>
</dbReference>
<gene>
    <name evidence="2" type="ORF">KFL01_17210</name>
</gene>
<dbReference type="Gene3D" id="1.10.10.10">
    <property type="entry name" value="Winged helix-like DNA-binding domain superfamily/Winged helix DNA-binding domain"/>
    <property type="match status" value="1"/>
</dbReference>
<feature type="compositionally biased region" description="Low complexity" evidence="1">
    <location>
        <begin position="1"/>
        <end position="23"/>
    </location>
</feature>
<dbReference type="InterPro" id="IPR036390">
    <property type="entry name" value="WH_DNA-bd_sf"/>
</dbReference>
<protein>
    <recommendedName>
        <fullName evidence="4">HTH marR-type domain-containing protein</fullName>
    </recommendedName>
</protein>
<dbReference type="InterPro" id="IPR036388">
    <property type="entry name" value="WH-like_DNA-bd_sf"/>
</dbReference>
<dbReference type="EMBL" id="BJZR01000043">
    <property type="protein sequence ID" value="GEO92415.1"/>
    <property type="molecule type" value="Genomic_DNA"/>
</dbReference>
<evidence type="ECO:0000313" key="3">
    <source>
        <dbReference type="Proteomes" id="UP000321155"/>
    </source>
</evidence>
<evidence type="ECO:0000313" key="2">
    <source>
        <dbReference type="EMBL" id="GEO92415.1"/>
    </source>
</evidence>
<comment type="caution">
    <text evidence="2">The sequence shown here is derived from an EMBL/GenBank/DDBJ whole genome shotgun (WGS) entry which is preliminary data.</text>
</comment>
<name>A0ABQ0X511_9MICC</name>
<proteinExistence type="predicted"/>
<dbReference type="Proteomes" id="UP000321155">
    <property type="component" value="Unassembled WGS sequence"/>
</dbReference>
<dbReference type="RefSeq" id="WP_112255154.1">
    <property type="nucleotide sequence ID" value="NZ_BJZR01000043.1"/>
</dbReference>
<dbReference type="SUPFAM" id="SSF46785">
    <property type="entry name" value="Winged helix' DNA-binding domain"/>
    <property type="match status" value="1"/>
</dbReference>
<keyword evidence="3" id="KW-1185">Reference proteome</keyword>
<evidence type="ECO:0000256" key="1">
    <source>
        <dbReference type="SAM" id="MobiDB-lite"/>
    </source>
</evidence>
<accession>A0ABQ0X511</accession>
<dbReference type="Pfam" id="PF13412">
    <property type="entry name" value="HTH_24"/>
    <property type="match status" value="1"/>
</dbReference>
<evidence type="ECO:0008006" key="4">
    <source>
        <dbReference type="Google" id="ProtNLM"/>
    </source>
</evidence>
<sequence length="121" mass="12952">MPTSDDAAGDPAGASRRPAGAVPPRRPAWTLLTTHGHVLLAAARSPDARVGEIAEQVGISVRATLSVLKDLEEAGYLTRHRVGRRSHYTVDRRRHFRHPATAAHEVGELLDVLADDPPGTG</sequence>
<organism evidence="2 3">
    <name type="scientific">Kocuria flava</name>
    <dbReference type="NCBI Taxonomy" id="446860"/>
    <lineage>
        <taxon>Bacteria</taxon>
        <taxon>Bacillati</taxon>
        <taxon>Actinomycetota</taxon>
        <taxon>Actinomycetes</taxon>
        <taxon>Micrococcales</taxon>
        <taxon>Micrococcaceae</taxon>
        <taxon>Kocuria</taxon>
    </lineage>
</organism>
<dbReference type="InterPro" id="IPR011991">
    <property type="entry name" value="ArsR-like_HTH"/>
</dbReference>
<feature type="region of interest" description="Disordered" evidence="1">
    <location>
        <begin position="1"/>
        <end position="27"/>
    </location>
</feature>